<protein>
    <submittedName>
        <fullName evidence="2">THO complex subunit 1</fullName>
    </submittedName>
</protein>
<feature type="compositionally biased region" description="Pro residues" evidence="1">
    <location>
        <begin position="591"/>
        <end position="601"/>
    </location>
</feature>
<comment type="caution">
    <text evidence="2">The sequence shown here is derived from an EMBL/GenBank/DDBJ whole genome shotgun (WGS) entry which is preliminary data.</text>
</comment>
<feature type="region of interest" description="Disordered" evidence="1">
    <location>
        <begin position="212"/>
        <end position="254"/>
    </location>
</feature>
<dbReference type="InterPro" id="IPR021861">
    <property type="entry name" value="THO_THOC1"/>
</dbReference>
<dbReference type="GO" id="GO:0006406">
    <property type="term" value="P:mRNA export from nucleus"/>
    <property type="evidence" value="ECO:0007669"/>
    <property type="project" value="TreeGrafter"/>
</dbReference>
<evidence type="ECO:0000256" key="1">
    <source>
        <dbReference type="SAM" id="MobiDB-lite"/>
    </source>
</evidence>
<feature type="compositionally biased region" description="Pro residues" evidence="1">
    <location>
        <begin position="609"/>
        <end position="652"/>
    </location>
</feature>
<feature type="region of interest" description="Disordered" evidence="1">
    <location>
        <begin position="568"/>
        <end position="652"/>
    </location>
</feature>
<evidence type="ECO:0000313" key="2">
    <source>
        <dbReference type="EMBL" id="GJE89717.1"/>
    </source>
</evidence>
<dbReference type="GO" id="GO:0000445">
    <property type="term" value="C:THO complex part of transcription export complex"/>
    <property type="evidence" value="ECO:0007669"/>
    <property type="project" value="TreeGrafter"/>
</dbReference>
<gene>
    <name evidence="2" type="ORF">PsYK624_058230</name>
</gene>
<dbReference type="Pfam" id="PF11957">
    <property type="entry name" value="efThoc1"/>
    <property type="match status" value="1"/>
</dbReference>
<feature type="compositionally biased region" description="Low complexity" evidence="1">
    <location>
        <begin position="568"/>
        <end position="590"/>
    </location>
</feature>
<organism evidence="2 3">
    <name type="scientific">Phanerochaete sordida</name>
    <dbReference type="NCBI Taxonomy" id="48140"/>
    <lineage>
        <taxon>Eukaryota</taxon>
        <taxon>Fungi</taxon>
        <taxon>Dikarya</taxon>
        <taxon>Basidiomycota</taxon>
        <taxon>Agaricomycotina</taxon>
        <taxon>Agaricomycetes</taxon>
        <taxon>Polyporales</taxon>
        <taxon>Phanerochaetaceae</taxon>
        <taxon>Phanerochaete</taxon>
    </lineage>
</organism>
<reference evidence="2 3" key="1">
    <citation type="submission" date="2021-08" db="EMBL/GenBank/DDBJ databases">
        <title>Draft Genome Sequence of Phanerochaete sordida strain YK-624.</title>
        <authorList>
            <person name="Mori T."/>
            <person name="Dohra H."/>
            <person name="Suzuki T."/>
            <person name="Kawagishi H."/>
            <person name="Hirai H."/>
        </authorList>
    </citation>
    <scope>NUCLEOTIDE SEQUENCE [LARGE SCALE GENOMIC DNA]</scope>
    <source>
        <strain evidence="2 3">YK-624</strain>
    </source>
</reference>
<keyword evidence="3" id="KW-1185">Reference proteome</keyword>
<sequence length="785" mass="87072">MQAIDGSLQRLLKALPPPPVERGTLDELVSSAIAEVESKTSADNRRTQWEYALRNEVFTLAATEGVALKGQPSAYYDGLKLRLDVVLAFTEKDACDQTFPFNLLYDLLETQTIPSCSHIFSWIESRADRLTENMVPQKGKALILLRTLNDLLRRLSKMGSTTLFCGRILTFLSQVFPLGERSGVNLRGEYGPTWDGPGVKKDEPEDVKMELTEEAKQSEDQMQVDEGAKEGKKEEAKEEVKGSPTPAEKKQQQKDEFYRTFWSLQLPFSRPSVFTEPHTFEQFKVSVNKVLPVIKEATAKERALMGSKANSGSSHKRRREPEVNIDAANQGYFFSKYLTSPELLDLEIADTHFRRQFLFQLLILLNHLLTFTRTAKASWSTPRNRSLQMDFTLGPDDEKWVHETVQKTSEELRQTTPNGRVFAETVAVILEREKNWIRWKNELCTPFDKAPWVQEVDVEVNGELVKKRIGLEEATRDVRRKLMEDPEEFPHSHGTAALTEIWEMGWRDMSDLERPFQPGDVHDFVRKVKQEDARIEMRKKQLAKQAERIAQARAKAIAASTAASTVASPAPAASTPSHEPAPAPASAAAPSPAPTPVPLHPSLPAKPGTLPPKPSSTPVPESAPAPIVAPKPTPAAPPPVVVPPEPVLPPDPQIQQYEENKQRWSWLALRVAREKYLRLFGAIGTGDILLLTKAMEDERKKIAEEAANPNKGDKEEAVAGSQSAVSIADSKGDLTASESVTAAPSPEKSEALPEEGKSVVEEAVAMEDAKPVVAQDGEGDVKMDG</sequence>
<dbReference type="AlphaFoldDB" id="A0A9P3G7X7"/>
<dbReference type="PANTHER" id="PTHR13265:SF0">
    <property type="entry name" value="HPR1"/>
    <property type="match status" value="1"/>
</dbReference>
<proteinExistence type="predicted"/>
<dbReference type="EMBL" id="BPQB01000013">
    <property type="protein sequence ID" value="GJE89717.1"/>
    <property type="molecule type" value="Genomic_DNA"/>
</dbReference>
<accession>A0A9P3G7X7</accession>
<dbReference type="Proteomes" id="UP000703269">
    <property type="component" value="Unassembled WGS sequence"/>
</dbReference>
<feature type="compositionally biased region" description="Basic and acidic residues" evidence="1">
    <location>
        <begin position="747"/>
        <end position="760"/>
    </location>
</feature>
<feature type="compositionally biased region" description="Basic and acidic residues" evidence="1">
    <location>
        <begin position="226"/>
        <end position="254"/>
    </location>
</feature>
<dbReference type="OrthoDB" id="9402762at2759"/>
<evidence type="ECO:0000313" key="3">
    <source>
        <dbReference type="Proteomes" id="UP000703269"/>
    </source>
</evidence>
<name>A0A9P3G7X7_9APHY</name>
<dbReference type="PANTHER" id="PTHR13265">
    <property type="entry name" value="THO COMPLEX SUBUNIT 1"/>
    <property type="match status" value="1"/>
</dbReference>
<feature type="region of interest" description="Disordered" evidence="1">
    <location>
        <begin position="704"/>
        <end position="785"/>
    </location>
</feature>